<evidence type="ECO:0000313" key="1">
    <source>
        <dbReference type="EMBL" id="GHP13482.1"/>
    </source>
</evidence>
<reference evidence="1 2" key="1">
    <citation type="journal article" date="2021" name="Int. J. Syst. Evol. Microbiol.">
        <title>Lentilactobacillus fungorum sp. nov., isolated from spent mushroom substrates.</title>
        <authorList>
            <person name="Tohno M."/>
            <person name="Tanizawa Y."/>
            <person name="Kojima Y."/>
            <person name="Sakamoto M."/>
            <person name="Ohkuma M."/>
            <person name="Kobayashi H."/>
        </authorList>
    </citation>
    <scope>NUCLEOTIDE SEQUENCE [LARGE SCALE GENOMIC DNA]</scope>
    <source>
        <strain evidence="1 2">YK48G</strain>
    </source>
</reference>
<name>A0ABQ3VYX4_9LACO</name>
<accession>A0ABQ3VYX4</accession>
<evidence type="ECO:0008006" key="3">
    <source>
        <dbReference type="Google" id="ProtNLM"/>
    </source>
</evidence>
<proteinExistence type="predicted"/>
<evidence type="ECO:0000313" key="2">
    <source>
        <dbReference type="Proteomes" id="UP000604765"/>
    </source>
</evidence>
<comment type="caution">
    <text evidence="1">The sequence shown here is derived from an EMBL/GenBank/DDBJ whole genome shotgun (WGS) entry which is preliminary data.</text>
</comment>
<sequence>MRRDDAVLALSLLIWLGQKIKWLSDKRELYSYNVFVYFYSQIREKGYRES</sequence>
<keyword evidence="2" id="KW-1185">Reference proteome</keyword>
<protein>
    <recommendedName>
        <fullName evidence="3">Transposase</fullName>
    </recommendedName>
</protein>
<dbReference type="EMBL" id="BNJR01000010">
    <property type="protein sequence ID" value="GHP13482.1"/>
    <property type="molecule type" value="Genomic_DNA"/>
</dbReference>
<organism evidence="1 2">
    <name type="scientific">Lentilactobacillus fungorum</name>
    <dbReference type="NCBI Taxonomy" id="2201250"/>
    <lineage>
        <taxon>Bacteria</taxon>
        <taxon>Bacillati</taxon>
        <taxon>Bacillota</taxon>
        <taxon>Bacilli</taxon>
        <taxon>Lactobacillales</taxon>
        <taxon>Lactobacillaceae</taxon>
        <taxon>Lentilactobacillus</taxon>
    </lineage>
</organism>
<gene>
    <name evidence="1" type="ORF">YK48G_09070</name>
</gene>
<dbReference type="Proteomes" id="UP000604765">
    <property type="component" value="Unassembled WGS sequence"/>
</dbReference>